<dbReference type="Gramene" id="EFJ30963">
    <property type="protein sequence ID" value="EFJ30963"/>
    <property type="gene ID" value="SELMODRAFT_270651"/>
</dbReference>
<dbReference type="Pfam" id="PF00887">
    <property type="entry name" value="ACBP"/>
    <property type="match status" value="1"/>
</dbReference>
<dbReference type="EMBL" id="GL377574">
    <property type="protein sequence ID" value="EFJ30963.1"/>
    <property type="molecule type" value="Genomic_DNA"/>
</dbReference>
<dbReference type="FunCoup" id="D8R9W9">
    <property type="interactions" value="1996"/>
</dbReference>
<dbReference type="GO" id="GO:0006631">
    <property type="term" value="P:fatty acid metabolic process"/>
    <property type="evidence" value="ECO:0000318"/>
    <property type="project" value="GO_Central"/>
</dbReference>
<dbReference type="OrthoDB" id="346910at2759"/>
<dbReference type="eggNOG" id="KOG0817">
    <property type="taxonomic scope" value="Eukaryota"/>
</dbReference>
<protein>
    <recommendedName>
        <fullName evidence="3">ACB domain-containing protein</fullName>
    </recommendedName>
</protein>
<dbReference type="STRING" id="88036.D8R9W9"/>
<evidence type="ECO:0000313" key="4">
    <source>
        <dbReference type="EMBL" id="EFJ17211.1"/>
    </source>
</evidence>
<dbReference type="GO" id="GO:0000062">
    <property type="term" value="F:fatty-acyl-CoA binding"/>
    <property type="evidence" value="ECO:0000318"/>
    <property type="project" value="GO_Central"/>
</dbReference>
<dbReference type="KEGG" id="smo:SELMODRAFT_228774"/>
<dbReference type="AlphaFoldDB" id="D8R9W9"/>
<dbReference type="PROSITE" id="PS00880">
    <property type="entry name" value="ACB_1"/>
    <property type="match status" value="1"/>
</dbReference>
<dbReference type="PANTHER" id="PTHR23310">
    <property type="entry name" value="ACYL-COA-BINDING PROTEIN, ACBP"/>
    <property type="match status" value="1"/>
</dbReference>
<sequence length="88" mass="9762">MATTEEQFKKAAEDALKLPPTTTDADKLILYGLYKQATVGNNETSRPGMLDFKGKAKWDAWKKCEGKSADDAMKDYIAKVEQLMEATA</sequence>
<organism evidence="6">
    <name type="scientific">Selaginella moellendorffii</name>
    <name type="common">Spikemoss</name>
    <dbReference type="NCBI Taxonomy" id="88036"/>
    <lineage>
        <taxon>Eukaryota</taxon>
        <taxon>Viridiplantae</taxon>
        <taxon>Streptophyta</taxon>
        <taxon>Embryophyta</taxon>
        <taxon>Tracheophyta</taxon>
        <taxon>Lycopodiopsida</taxon>
        <taxon>Selaginellales</taxon>
        <taxon>Selaginellaceae</taxon>
        <taxon>Selaginella</taxon>
    </lineage>
</organism>
<evidence type="ECO:0000313" key="5">
    <source>
        <dbReference type="EMBL" id="EFJ30963.1"/>
    </source>
</evidence>
<evidence type="ECO:0000256" key="2">
    <source>
        <dbReference type="ARBA" id="ARBA00023121"/>
    </source>
</evidence>
<dbReference type="PROSITE" id="PS51228">
    <property type="entry name" value="ACB_2"/>
    <property type="match status" value="1"/>
</dbReference>
<evidence type="ECO:0000259" key="3">
    <source>
        <dbReference type="PROSITE" id="PS51228"/>
    </source>
</evidence>
<dbReference type="Gene3D" id="1.20.80.10">
    <property type="match status" value="1"/>
</dbReference>
<accession>D8R9W9</accession>
<evidence type="ECO:0000256" key="1">
    <source>
        <dbReference type="ARBA" id="ARBA00005567"/>
    </source>
</evidence>
<dbReference type="InParanoid" id="D8R9W9"/>
<proteinExistence type="inferred from homology"/>
<dbReference type="EMBL" id="GL377615">
    <property type="protein sequence ID" value="EFJ17211.1"/>
    <property type="molecule type" value="Genomic_DNA"/>
</dbReference>
<dbReference type="HOGENOM" id="CLU_118853_4_1_1"/>
<gene>
    <name evidence="4" type="ORF">SELMODRAFT_228774</name>
    <name evidence="5" type="ORF">SELMODRAFT_270651</name>
</gene>
<dbReference type="Gramene" id="EFJ17211">
    <property type="protein sequence ID" value="EFJ17211"/>
    <property type="gene ID" value="SELMODRAFT_228774"/>
</dbReference>
<keyword evidence="2" id="KW-0446">Lipid-binding</keyword>
<dbReference type="InterPro" id="IPR035984">
    <property type="entry name" value="Acyl-CoA-binding_sf"/>
</dbReference>
<dbReference type="OMA" id="YFYKYYK"/>
<feature type="domain" description="ACB" evidence="3">
    <location>
        <begin position="4"/>
        <end position="88"/>
    </location>
</feature>
<keyword evidence="6" id="KW-1185">Reference proteome</keyword>
<name>D8R9W9_SELML</name>
<dbReference type="InterPro" id="IPR022408">
    <property type="entry name" value="Acyl-CoA-binding_prot_CS"/>
</dbReference>
<evidence type="ECO:0000313" key="6">
    <source>
        <dbReference type="Proteomes" id="UP000001514"/>
    </source>
</evidence>
<reference evidence="5 6" key="1">
    <citation type="journal article" date="2011" name="Science">
        <title>The Selaginella genome identifies genetic changes associated with the evolution of vascular plants.</title>
        <authorList>
            <person name="Banks J.A."/>
            <person name="Nishiyama T."/>
            <person name="Hasebe M."/>
            <person name="Bowman J.L."/>
            <person name="Gribskov M."/>
            <person name="dePamphilis C."/>
            <person name="Albert V.A."/>
            <person name="Aono N."/>
            <person name="Aoyama T."/>
            <person name="Ambrose B.A."/>
            <person name="Ashton N.W."/>
            <person name="Axtell M.J."/>
            <person name="Barker E."/>
            <person name="Barker M.S."/>
            <person name="Bennetzen J.L."/>
            <person name="Bonawitz N.D."/>
            <person name="Chapple C."/>
            <person name="Cheng C."/>
            <person name="Correa L.G."/>
            <person name="Dacre M."/>
            <person name="DeBarry J."/>
            <person name="Dreyer I."/>
            <person name="Elias M."/>
            <person name="Engstrom E.M."/>
            <person name="Estelle M."/>
            <person name="Feng L."/>
            <person name="Finet C."/>
            <person name="Floyd S.K."/>
            <person name="Frommer W.B."/>
            <person name="Fujita T."/>
            <person name="Gramzow L."/>
            <person name="Gutensohn M."/>
            <person name="Harholt J."/>
            <person name="Hattori M."/>
            <person name="Heyl A."/>
            <person name="Hirai T."/>
            <person name="Hiwatashi Y."/>
            <person name="Ishikawa M."/>
            <person name="Iwata M."/>
            <person name="Karol K.G."/>
            <person name="Koehler B."/>
            <person name="Kolukisaoglu U."/>
            <person name="Kubo M."/>
            <person name="Kurata T."/>
            <person name="Lalonde S."/>
            <person name="Li K."/>
            <person name="Li Y."/>
            <person name="Litt A."/>
            <person name="Lyons E."/>
            <person name="Manning G."/>
            <person name="Maruyama T."/>
            <person name="Michael T.P."/>
            <person name="Mikami K."/>
            <person name="Miyazaki S."/>
            <person name="Morinaga S."/>
            <person name="Murata T."/>
            <person name="Mueller-Roeber B."/>
            <person name="Nelson D.R."/>
            <person name="Obara M."/>
            <person name="Oguri Y."/>
            <person name="Olmstead R.G."/>
            <person name="Onodera N."/>
            <person name="Petersen B.L."/>
            <person name="Pils B."/>
            <person name="Prigge M."/>
            <person name="Rensing S.A."/>
            <person name="Riano-Pachon D.M."/>
            <person name="Roberts A.W."/>
            <person name="Sato Y."/>
            <person name="Scheller H.V."/>
            <person name="Schulz B."/>
            <person name="Schulz C."/>
            <person name="Shakirov E.V."/>
            <person name="Shibagaki N."/>
            <person name="Shinohara N."/>
            <person name="Shippen D.E."/>
            <person name="Soerensen I."/>
            <person name="Sotooka R."/>
            <person name="Sugimoto N."/>
            <person name="Sugita M."/>
            <person name="Sumikawa N."/>
            <person name="Tanurdzic M."/>
            <person name="Theissen G."/>
            <person name="Ulvskov P."/>
            <person name="Wakazuki S."/>
            <person name="Weng J.K."/>
            <person name="Willats W.W."/>
            <person name="Wipf D."/>
            <person name="Wolf P.G."/>
            <person name="Yang L."/>
            <person name="Zimmer A.D."/>
            <person name="Zhu Q."/>
            <person name="Mitros T."/>
            <person name="Hellsten U."/>
            <person name="Loque D."/>
            <person name="Otillar R."/>
            <person name="Salamov A."/>
            <person name="Schmutz J."/>
            <person name="Shapiro H."/>
            <person name="Lindquist E."/>
            <person name="Lucas S."/>
            <person name="Rokhsar D."/>
            <person name="Grigoriev I.V."/>
        </authorList>
    </citation>
    <scope>NUCLEOTIDE SEQUENCE [LARGE SCALE GENOMIC DNA]</scope>
</reference>
<dbReference type="InterPro" id="IPR014352">
    <property type="entry name" value="FERM/acyl-CoA-bd_prot_sf"/>
</dbReference>
<dbReference type="Proteomes" id="UP000001514">
    <property type="component" value="Unassembled WGS sequence"/>
</dbReference>
<dbReference type="KEGG" id="smo:SELMODRAFT_270651"/>
<dbReference type="PANTHER" id="PTHR23310:SF62">
    <property type="entry name" value="ACYL-COA BINDING PROTEIN 1, ISOFORM A"/>
    <property type="match status" value="1"/>
</dbReference>
<dbReference type="InterPro" id="IPR000582">
    <property type="entry name" value="Acyl-CoA-binding_protein"/>
</dbReference>
<dbReference type="SUPFAM" id="SSF47027">
    <property type="entry name" value="Acyl-CoA binding protein"/>
    <property type="match status" value="1"/>
</dbReference>
<dbReference type="PRINTS" id="PR00689">
    <property type="entry name" value="ACOABINDINGP"/>
</dbReference>
<comment type="similarity">
    <text evidence="1">Belongs to the ACBP family.</text>
</comment>